<evidence type="ECO:0000256" key="1">
    <source>
        <dbReference type="ARBA" id="ARBA00004685"/>
    </source>
</evidence>
<evidence type="ECO:0000256" key="2">
    <source>
        <dbReference type="ARBA" id="ARBA00035112"/>
    </source>
</evidence>
<dbReference type="PANTHER" id="PTHR33365:SF4">
    <property type="entry name" value="CYCLOCHLOROTINE BIOSYNTHESIS PROTEIN O"/>
    <property type="match status" value="1"/>
</dbReference>
<reference evidence="3" key="1">
    <citation type="journal article" date="2020" name="Stud. Mycol.">
        <title>101 Dothideomycetes genomes: a test case for predicting lifestyles and emergence of pathogens.</title>
        <authorList>
            <person name="Haridas S."/>
            <person name="Albert R."/>
            <person name="Binder M."/>
            <person name="Bloem J."/>
            <person name="Labutti K."/>
            <person name="Salamov A."/>
            <person name="Andreopoulos B."/>
            <person name="Baker S."/>
            <person name="Barry K."/>
            <person name="Bills G."/>
            <person name="Bluhm B."/>
            <person name="Cannon C."/>
            <person name="Castanera R."/>
            <person name="Culley D."/>
            <person name="Daum C."/>
            <person name="Ezra D."/>
            <person name="Gonzalez J."/>
            <person name="Henrissat B."/>
            <person name="Kuo A."/>
            <person name="Liang C."/>
            <person name="Lipzen A."/>
            <person name="Lutzoni F."/>
            <person name="Magnuson J."/>
            <person name="Mondo S."/>
            <person name="Nolan M."/>
            <person name="Ohm R."/>
            <person name="Pangilinan J."/>
            <person name="Park H.-J."/>
            <person name="Ramirez L."/>
            <person name="Alfaro M."/>
            <person name="Sun H."/>
            <person name="Tritt A."/>
            <person name="Yoshinaga Y."/>
            <person name="Zwiers L.-H."/>
            <person name="Turgeon B."/>
            <person name="Goodwin S."/>
            <person name="Spatafora J."/>
            <person name="Crous P."/>
            <person name="Grigoriev I."/>
        </authorList>
    </citation>
    <scope>NUCLEOTIDE SEQUENCE</scope>
    <source>
        <strain evidence="3">CBS 627.86</strain>
    </source>
</reference>
<organism evidence="3 4">
    <name type="scientific">Lophiotrema nucula</name>
    <dbReference type="NCBI Taxonomy" id="690887"/>
    <lineage>
        <taxon>Eukaryota</taxon>
        <taxon>Fungi</taxon>
        <taxon>Dikarya</taxon>
        <taxon>Ascomycota</taxon>
        <taxon>Pezizomycotina</taxon>
        <taxon>Dothideomycetes</taxon>
        <taxon>Pleosporomycetidae</taxon>
        <taxon>Pleosporales</taxon>
        <taxon>Lophiotremataceae</taxon>
        <taxon>Lophiotrema</taxon>
    </lineage>
</organism>
<evidence type="ECO:0000313" key="3">
    <source>
        <dbReference type="EMBL" id="KAF2114045.1"/>
    </source>
</evidence>
<dbReference type="PANTHER" id="PTHR33365">
    <property type="entry name" value="YALI0B05434P"/>
    <property type="match status" value="1"/>
</dbReference>
<accession>A0A6A5Z3S3</accession>
<protein>
    <recommendedName>
        <fullName evidence="5">Tat pathway signal sequence</fullName>
    </recommendedName>
</protein>
<dbReference type="Pfam" id="PF11807">
    <property type="entry name" value="UstYa"/>
    <property type="match status" value="1"/>
</dbReference>
<comment type="pathway">
    <text evidence="1">Mycotoxin biosynthesis.</text>
</comment>
<comment type="similarity">
    <text evidence="2">Belongs to the ustYa family.</text>
</comment>
<dbReference type="AlphaFoldDB" id="A0A6A5Z3S3"/>
<dbReference type="InterPro" id="IPR021765">
    <property type="entry name" value="UstYa-like"/>
</dbReference>
<sequence>MFFFNSPAERDNAEEGLLEDEKIDDDFVPRRPIKRTLIHRWWSWILQSLAFVCSLTLFILSQYKEPSDVACDLQLSTWSPALEAVSYHQTTFQGKFYQPSPYRGTPTPELDWQWEEIIEASAFDFPVDKVHLLNMTDKNADKWHYTERELGSGVAASAWGFHQIHCLNILRQISYKEEYHKQGRLPRILREPPKYIRDHADHCIELIRQDMVCRADVTPYLILDEPNKLGVDFSITKKCRDFDQIRRWIRSHTTIESFKDSFVRDLHSR</sequence>
<gene>
    <name evidence="3" type="ORF">BDV96DRAFT_107512</name>
</gene>
<dbReference type="OrthoDB" id="3687641at2759"/>
<name>A0A6A5Z3S3_9PLEO</name>
<evidence type="ECO:0000313" key="4">
    <source>
        <dbReference type="Proteomes" id="UP000799770"/>
    </source>
</evidence>
<dbReference type="GO" id="GO:0043386">
    <property type="term" value="P:mycotoxin biosynthetic process"/>
    <property type="evidence" value="ECO:0007669"/>
    <property type="project" value="InterPro"/>
</dbReference>
<evidence type="ECO:0008006" key="5">
    <source>
        <dbReference type="Google" id="ProtNLM"/>
    </source>
</evidence>
<dbReference type="Proteomes" id="UP000799770">
    <property type="component" value="Unassembled WGS sequence"/>
</dbReference>
<proteinExistence type="inferred from homology"/>
<keyword evidence="4" id="KW-1185">Reference proteome</keyword>
<dbReference type="EMBL" id="ML977326">
    <property type="protein sequence ID" value="KAF2114045.1"/>
    <property type="molecule type" value="Genomic_DNA"/>
</dbReference>